<name>A0A4Y9F9T5_9DEIN</name>
<reference evidence="1 2" key="1">
    <citation type="submission" date="2019-03" db="EMBL/GenBank/DDBJ databases">
        <title>Thermus tengchongensis species for the arsenic transformation mechanism.</title>
        <authorList>
            <person name="Yuan G.C."/>
        </authorList>
    </citation>
    <scope>NUCLEOTIDE SEQUENCE [LARGE SCALE GENOMIC DNA]</scope>
    <source>
        <strain evidence="1 2">15W</strain>
    </source>
</reference>
<proteinExistence type="predicted"/>
<dbReference type="EMBL" id="SJZF01000018">
    <property type="protein sequence ID" value="TFU25612.1"/>
    <property type="molecule type" value="Genomic_DNA"/>
</dbReference>
<evidence type="ECO:0000313" key="2">
    <source>
        <dbReference type="Proteomes" id="UP000297668"/>
    </source>
</evidence>
<comment type="caution">
    <text evidence="1">The sequence shown here is derived from an EMBL/GenBank/DDBJ whole genome shotgun (WGS) entry which is preliminary data.</text>
</comment>
<organism evidence="1 2">
    <name type="scientific">Thermus tengchongensis</name>
    <dbReference type="NCBI Taxonomy" id="1214928"/>
    <lineage>
        <taxon>Bacteria</taxon>
        <taxon>Thermotogati</taxon>
        <taxon>Deinococcota</taxon>
        <taxon>Deinococci</taxon>
        <taxon>Thermales</taxon>
        <taxon>Thermaceae</taxon>
        <taxon>Thermus</taxon>
    </lineage>
</organism>
<sequence>MAKRLGTLKALKEATGLAWEAIAREAGVSLSVLVGERHLLSLESAVRLSRALARILGERVDEVISPLSPEEERAARILYALSVEQEAQRRGGGQG</sequence>
<accession>A0A4Y9F9T5</accession>
<dbReference type="AlphaFoldDB" id="A0A4Y9F9T5"/>
<dbReference type="RefSeq" id="WP_135260709.1">
    <property type="nucleotide sequence ID" value="NZ_SJZF01000018.1"/>
</dbReference>
<evidence type="ECO:0000313" key="1">
    <source>
        <dbReference type="EMBL" id="TFU25612.1"/>
    </source>
</evidence>
<dbReference type="Proteomes" id="UP000297668">
    <property type="component" value="Unassembled WGS sequence"/>
</dbReference>
<gene>
    <name evidence="1" type="ORF">E0687_09915</name>
</gene>
<protein>
    <submittedName>
        <fullName evidence="1">Uncharacterized protein</fullName>
    </submittedName>
</protein>